<reference evidence="6" key="1">
    <citation type="journal article" date="2022" name="Proc. Natl. Acad. Sci. U.S.A.">
        <title>Life cycle and functional genomics of the unicellular red alga Galdieria for elucidating algal and plant evolution and industrial use.</title>
        <authorList>
            <person name="Hirooka S."/>
            <person name="Itabashi T."/>
            <person name="Ichinose T.M."/>
            <person name="Onuma R."/>
            <person name="Fujiwara T."/>
            <person name="Yamashita S."/>
            <person name="Jong L.W."/>
            <person name="Tomita R."/>
            <person name="Iwane A.H."/>
            <person name="Miyagishima S.Y."/>
        </authorList>
    </citation>
    <scope>NUCLEOTIDE SEQUENCE</scope>
    <source>
        <strain evidence="6">NBRC 102759</strain>
    </source>
</reference>
<dbReference type="GO" id="GO:0043565">
    <property type="term" value="F:sequence-specific DNA binding"/>
    <property type="evidence" value="ECO:0007669"/>
    <property type="project" value="InterPro"/>
</dbReference>
<evidence type="ECO:0000256" key="4">
    <source>
        <dbReference type="ARBA" id="ARBA00022490"/>
    </source>
</evidence>
<organism evidence="6 7">
    <name type="scientific">Galdieria partita</name>
    <dbReference type="NCBI Taxonomy" id="83374"/>
    <lineage>
        <taxon>Eukaryota</taxon>
        <taxon>Rhodophyta</taxon>
        <taxon>Bangiophyceae</taxon>
        <taxon>Galdieriales</taxon>
        <taxon>Galdieriaceae</taxon>
        <taxon>Galdieria</taxon>
    </lineage>
</organism>
<keyword evidence="4" id="KW-0963">Cytoplasm</keyword>
<dbReference type="InterPro" id="IPR036081">
    <property type="entry name" value="Translin_sf"/>
</dbReference>
<dbReference type="Gene3D" id="1.20.58.200">
    <property type="entry name" value="Translin, domain 2"/>
    <property type="match status" value="1"/>
</dbReference>
<comment type="similarity">
    <text evidence="3">Belongs to the translin family.</text>
</comment>
<evidence type="ECO:0008006" key="8">
    <source>
        <dbReference type="Google" id="ProtNLM"/>
    </source>
</evidence>
<dbReference type="OrthoDB" id="31005at2759"/>
<dbReference type="InterPro" id="IPR016068">
    <property type="entry name" value="Translin_N"/>
</dbReference>
<dbReference type="Gene3D" id="1.20.58.190">
    <property type="entry name" value="Translin, domain 1"/>
    <property type="match status" value="1"/>
</dbReference>
<dbReference type="GO" id="GO:0005737">
    <property type="term" value="C:cytoplasm"/>
    <property type="evidence" value="ECO:0007669"/>
    <property type="project" value="UniProtKB-SubCell"/>
</dbReference>
<evidence type="ECO:0000256" key="5">
    <source>
        <dbReference type="ARBA" id="ARBA00023242"/>
    </source>
</evidence>
<dbReference type="Pfam" id="PF01997">
    <property type="entry name" value="Translin"/>
    <property type="match status" value="1"/>
</dbReference>
<sequence>MPIESETSFLKQLSIQSLFEELADEFNQLIDKRERLVKASRDITYQSKKVIYLLHRTSDEDLLAICSKAQLQLENVRQLICRLLLRELSPEDYFKFHPIFTIALQEYTEARLFLSYLSESRAITLDEINAEISQQYESLSENLQEDAFDLFINLISVQDYILGMIDVSGELMRYCINCSSRNEWSKAFHVESFLRQLSAEIKYLASYMSRWNDSLDNKLEAMWTNLQKVENACYQLYIRHMEFHWKEDE</sequence>
<dbReference type="EMBL" id="BQMJ01000003">
    <property type="protein sequence ID" value="GJQ08546.1"/>
    <property type="molecule type" value="Genomic_DNA"/>
</dbReference>
<dbReference type="SUPFAM" id="SSF74784">
    <property type="entry name" value="Translin"/>
    <property type="match status" value="1"/>
</dbReference>
<keyword evidence="7" id="KW-1185">Reference proteome</keyword>
<dbReference type="CDD" id="cd14820">
    <property type="entry name" value="TRAX"/>
    <property type="match status" value="1"/>
</dbReference>
<protein>
    <recommendedName>
        <fullName evidence="8">Translin</fullName>
    </recommendedName>
</protein>
<evidence type="ECO:0000256" key="1">
    <source>
        <dbReference type="ARBA" id="ARBA00004123"/>
    </source>
</evidence>
<reference evidence="6" key="2">
    <citation type="submission" date="2022-01" db="EMBL/GenBank/DDBJ databases">
        <authorList>
            <person name="Hirooka S."/>
            <person name="Miyagishima S.Y."/>
        </authorList>
    </citation>
    <scope>NUCLEOTIDE SEQUENCE</scope>
    <source>
        <strain evidence="6">NBRC 102759</strain>
    </source>
</reference>
<gene>
    <name evidence="6" type="ORF">GpartN1_g337.t1</name>
</gene>
<dbReference type="AlphaFoldDB" id="A0A9C7UMS0"/>
<keyword evidence="5" id="KW-0539">Nucleus</keyword>
<evidence type="ECO:0000256" key="3">
    <source>
        <dbReference type="ARBA" id="ARBA00005902"/>
    </source>
</evidence>
<name>A0A9C7UMS0_9RHOD</name>
<dbReference type="Proteomes" id="UP001061958">
    <property type="component" value="Unassembled WGS sequence"/>
</dbReference>
<accession>A0A9C7UMS0</accession>
<dbReference type="InterPro" id="IPR016069">
    <property type="entry name" value="Translin_C"/>
</dbReference>
<dbReference type="GO" id="GO:0005634">
    <property type="term" value="C:nucleus"/>
    <property type="evidence" value="ECO:0007669"/>
    <property type="project" value="UniProtKB-SubCell"/>
</dbReference>
<dbReference type="InterPro" id="IPR002848">
    <property type="entry name" value="Translin_fam"/>
</dbReference>
<comment type="subcellular location">
    <subcellularLocation>
        <location evidence="2">Cytoplasm</location>
    </subcellularLocation>
    <subcellularLocation>
        <location evidence="1">Nucleus</location>
    </subcellularLocation>
</comment>
<proteinExistence type="inferred from homology"/>
<dbReference type="PANTHER" id="PTHR10741">
    <property type="entry name" value="TRANSLIN AND TRANSLIN ASSOCIATED PROTEIN X"/>
    <property type="match status" value="1"/>
</dbReference>
<evidence type="ECO:0000313" key="7">
    <source>
        <dbReference type="Proteomes" id="UP001061958"/>
    </source>
</evidence>
<evidence type="ECO:0000313" key="6">
    <source>
        <dbReference type="EMBL" id="GJQ08546.1"/>
    </source>
</evidence>
<evidence type="ECO:0000256" key="2">
    <source>
        <dbReference type="ARBA" id="ARBA00004496"/>
    </source>
</evidence>
<comment type="caution">
    <text evidence="6">The sequence shown here is derived from an EMBL/GenBank/DDBJ whole genome shotgun (WGS) entry which is preliminary data.</text>
</comment>